<evidence type="ECO:0000256" key="4">
    <source>
        <dbReference type="ARBA" id="ARBA00011990"/>
    </source>
</evidence>
<dbReference type="SUPFAM" id="SSF51735">
    <property type="entry name" value="NAD(P)-binding Rossmann-fold domains"/>
    <property type="match status" value="1"/>
</dbReference>
<dbReference type="OrthoDB" id="258549at2"/>
<dbReference type="InterPro" id="IPR016040">
    <property type="entry name" value="NAD(P)-bd_dom"/>
</dbReference>
<feature type="domain" description="NAD(P)-binding" evidence="8">
    <location>
        <begin position="6"/>
        <end position="301"/>
    </location>
</feature>
<reference evidence="9 10" key="1">
    <citation type="submission" date="2019-02" db="EMBL/GenBank/DDBJ databases">
        <title>Deep-cultivation of Planctomycetes and their phenomic and genomic characterization uncovers novel biology.</title>
        <authorList>
            <person name="Wiegand S."/>
            <person name="Jogler M."/>
            <person name="Boedeker C."/>
            <person name="Pinto D."/>
            <person name="Vollmers J."/>
            <person name="Rivas-Marin E."/>
            <person name="Kohn T."/>
            <person name="Peeters S.H."/>
            <person name="Heuer A."/>
            <person name="Rast P."/>
            <person name="Oberbeckmann S."/>
            <person name="Bunk B."/>
            <person name="Jeske O."/>
            <person name="Meyerdierks A."/>
            <person name="Storesund J.E."/>
            <person name="Kallscheuer N."/>
            <person name="Luecker S."/>
            <person name="Lage O.M."/>
            <person name="Pohl T."/>
            <person name="Merkel B.J."/>
            <person name="Hornburger P."/>
            <person name="Mueller R.-W."/>
            <person name="Bruemmer F."/>
            <person name="Labrenz M."/>
            <person name="Spormann A.M."/>
            <person name="Op den Camp H."/>
            <person name="Overmann J."/>
            <person name="Amann R."/>
            <person name="Jetten M.S.M."/>
            <person name="Mascher T."/>
            <person name="Medema M.H."/>
            <person name="Devos D.P."/>
            <person name="Kaster A.-K."/>
            <person name="Ovreas L."/>
            <person name="Rohde M."/>
            <person name="Galperin M.Y."/>
            <person name="Jogler C."/>
        </authorList>
    </citation>
    <scope>NUCLEOTIDE SEQUENCE [LARGE SCALE GENOMIC DNA]</scope>
    <source>
        <strain evidence="9 10">SV_7m_r</strain>
    </source>
</reference>
<evidence type="ECO:0000256" key="7">
    <source>
        <dbReference type="RuleBase" id="RU004473"/>
    </source>
</evidence>
<proteinExistence type="inferred from homology"/>
<keyword evidence="5" id="KW-0520">NAD</keyword>
<comment type="cofactor">
    <cofactor evidence="2 7">
        <name>NAD(+)</name>
        <dbReference type="ChEBI" id="CHEBI:57540"/>
    </cofactor>
</comment>
<dbReference type="EMBL" id="CP036272">
    <property type="protein sequence ID" value="QDT61816.1"/>
    <property type="molecule type" value="Genomic_DNA"/>
</dbReference>
<evidence type="ECO:0000256" key="6">
    <source>
        <dbReference type="ARBA" id="ARBA00023239"/>
    </source>
</evidence>
<evidence type="ECO:0000313" key="9">
    <source>
        <dbReference type="EMBL" id="QDT61816.1"/>
    </source>
</evidence>
<comment type="catalytic activity">
    <reaction evidence="1 7">
        <text>dTDP-alpha-D-glucose = dTDP-4-dehydro-6-deoxy-alpha-D-glucose + H2O</text>
        <dbReference type="Rhea" id="RHEA:17221"/>
        <dbReference type="ChEBI" id="CHEBI:15377"/>
        <dbReference type="ChEBI" id="CHEBI:57477"/>
        <dbReference type="ChEBI" id="CHEBI:57649"/>
        <dbReference type="EC" id="4.2.1.46"/>
    </reaction>
</comment>
<evidence type="ECO:0000256" key="3">
    <source>
        <dbReference type="ARBA" id="ARBA00008178"/>
    </source>
</evidence>
<dbReference type="InterPro" id="IPR005888">
    <property type="entry name" value="dTDP_Gluc_deHydtase"/>
</dbReference>
<evidence type="ECO:0000313" key="10">
    <source>
        <dbReference type="Proteomes" id="UP000315003"/>
    </source>
</evidence>
<evidence type="ECO:0000256" key="2">
    <source>
        <dbReference type="ARBA" id="ARBA00001911"/>
    </source>
</evidence>
<accession>A0A517T086</accession>
<dbReference type="Gene3D" id="3.40.50.720">
    <property type="entry name" value="NAD(P)-binding Rossmann-like Domain"/>
    <property type="match status" value="1"/>
</dbReference>
<organism evidence="9 10">
    <name type="scientific">Stieleria bergensis</name>
    <dbReference type="NCBI Taxonomy" id="2528025"/>
    <lineage>
        <taxon>Bacteria</taxon>
        <taxon>Pseudomonadati</taxon>
        <taxon>Planctomycetota</taxon>
        <taxon>Planctomycetia</taxon>
        <taxon>Pirellulales</taxon>
        <taxon>Pirellulaceae</taxon>
        <taxon>Stieleria</taxon>
    </lineage>
</organism>
<sequence length="337" mass="37790">MSKKLLVTGGAGFIGSNFIHHVLEQRPEDSIVNLDLLTYSGNLDNLSDVESDPRYRFVHGSICDRGLVTELVSSTDCVVHFAAESHVDRSIDDASAFIQTNVLGTQVLLDAVKACGGRRMLHVSTDEVYGSLPLDQPEVKFSEHFSLSPNSPYAASKASSDLLVRAFRQTFGLDVVTTRCSNNFGPYQFPEKVIPCFVTRLAQGMNVPLYGDGKNVRDWIHVIDHCEAILLVLEQGRAGEVYNVGGDNERSNLELTHAILDLMDLPKQRIELVADRLGHDRRYAISGTKMKEEFGWEPRRSAWPEALRQTVDWYLNNQSWWQRILARANADRQDARG</sequence>
<dbReference type="RefSeq" id="WP_145276142.1">
    <property type="nucleotide sequence ID" value="NZ_CP036272.1"/>
</dbReference>
<name>A0A517T086_9BACT</name>
<keyword evidence="6 7" id="KW-0456">Lyase</keyword>
<comment type="similarity">
    <text evidence="3 7">Belongs to the NAD(P)-dependent epimerase/dehydratase family. dTDP-glucose dehydratase subfamily.</text>
</comment>
<evidence type="ECO:0000256" key="1">
    <source>
        <dbReference type="ARBA" id="ARBA00001539"/>
    </source>
</evidence>
<dbReference type="CDD" id="cd05246">
    <property type="entry name" value="dTDP_GD_SDR_e"/>
    <property type="match status" value="1"/>
</dbReference>
<dbReference type="Gene3D" id="3.90.25.10">
    <property type="entry name" value="UDP-galactose 4-epimerase, domain 1"/>
    <property type="match status" value="1"/>
</dbReference>
<dbReference type="GO" id="GO:0009225">
    <property type="term" value="P:nucleotide-sugar metabolic process"/>
    <property type="evidence" value="ECO:0007669"/>
    <property type="project" value="InterPro"/>
</dbReference>
<dbReference type="GO" id="GO:0008460">
    <property type="term" value="F:dTDP-glucose 4,6-dehydratase activity"/>
    <property type="evidence" value="ECO:0007669"/>
    <property type="project" value="UniProtKB-EC"/>
</dbReference>
<dbReference type="AlphaFoldDB" id="A0A517T086"/>
<keyword evidence="10" id="KW-1185">Reference proteome</keyword>
<dbReference type="NCBIfam" id="TIGR01181">
    <property type="entry name" value="dTDP_gluc_dehyt"/>
    <property type="match status" value="1"/>
</dbReference>
<gene>
    <name evidence="9" type="primary">rfbB</name>
    <name evidence="9" type="ORF">SV7mr_43560</name>
</gene>
<dbReference type="EC" id="4.2.1.46" evidence="4 7"/>
<dbReference type="PANTHER" id="PTHR43000">
    <property type="entry name" value="DTDP-D-GLUCOSE 4,6-DEHYDRATASE-RELATED"/>
    <property type="match status" value="1"/>
</dbReference>
<dbReference type="InterPro" id="IPR036291">
    <property type="entry name" value="NAD(P)-bd_dom_sf"/>
</dbReference>
<evidence type="ECO:0000259" key="8">
    <source>
        <dbReference type="Pfam" id="PF16363"/>
    </source>
</evidence>
<protein>
    <recommendedName>
        <fullName evidence="4 7">dTDP-glucose 4,6-dehydratase</fullName>
        <ecNumber evidence="4 7">4.2.1.46</ecNumber>
    </recommendedName>
</protein>
<dbReference type="Pfam" id="PF16363">
    <property type="entry name" value="GDP_Man_Dehyd"/>
    <property type="match status" value="1"/>
</dbReference>
<dbReference type="FunFam" id="3.40.50.720:FF:000304">
    <property type="entry name" value="UDP-glucose 4,6-dehydratase"/>
    <property type="match status" value="1"/>
</dbReference>
<evidence type="ECO:0000256" key="5">
    <source>
        <dbReference type="ARBA" id="ARBA00023027"/>
    </source>
</evidence>
<dbReference type="Proteomes" id="UP000315003">
    <property type="component" value="Chromosome"/>
</dbReference>